<keyword evidence="3" id="KW-1185">Reference proteome</keyword>
<name>A0A1G9VFD7_9ACTN</name>
<evidence type="ECO:0000313" key="2">
    <source>
        <dbReference type="EMBL" id="SDM70816.1"/>
    </source>
</evidence>
<sequence length="66" mass="7349">MKVWPFGVALREETSNRLKLRWLKTVVVSVEEKAHVMRQVGTGKASASEPPEDASKQVDDIENRGG</sequence>
<accession>A0A1G9VFD7</accession>
<evidence type="ECO:0000313" key="3">
    <source>
        <dbReference type="Proteomes" id="UP000199202"/>
    </source>
</evidence>
<feature type="compositionally biased region" description="Basic and acidic residues" evidence="1">
    <location>
        <begin position="53"/>
        <end position="66"/>
    </location>
</feature>
<feature type="region of interest" description="Disordered" evidence="1">
    <location>
        <begin position="39"/>
        <end position="66"/>
    </location>
</feature>
<organism evidence="2 3">
    <name type="scientific">Nonomuraea jiangxiensis</name>
    <dbReference type="NCBI Taxonomy" id="633440"/>
    <lineage>
        <taxon>Bacteria</taxon>
        <taxon>Bacillati</taxon>
        <taxon>Actinomycetota</taxon>
        <taxon>Actinomycetes</taxon>
        <taxon>Streptosporangiales</taxon>
        <taxon>Streptosporangiaceae</taxon>
        <taxon>Nonomuraea</taxon>
    </lineage>
</organism>
<gene>
    <name evidence="2" type="ORF">SAMN05421869_1539</name>
</gene>
<dbReference type="Proteomes" id="UP000199202">
    <property type="component" value="Unassembled WGS sequence"/>
</dbReference>
<proteinExistence type="predicted"/>
<dbReference type="AlphaFoldDB" id="A0A1G9VFD7"/>
<reference evidence="2 3" key="1">
    <citation type="submission" date="2016-10" db="EMBL/GenBank/DDBJ databases">
        <authorList>
            <person name="de Groot N.N."/>
        </authorList>
    </citation>
    <scope>NUCLEOTIDE SEQUENCE [LARGE SCALE GENOMIC DNA]</scope>
    <source>
        <strain evidence="2 3">CGMCC 4.6533</strain>
    </source>
</reference>
<protein>
    <submittedName>
        <fullName evidence="2">Uncharacterized protein</fullName>
    </submittedName>
</protein>
<evidence type="ECO:0000256" key="1">
    <source>
        <dbReference type="SAM" id="MobiDB-lite"/>
    </source>
</evidence>
<dbReference type="EMBL" id="FNDJ01000053">
    <property type="protein sequence ID" value="SDM70816.1"/>
    <property type="molecule type" value="Genomic_DNA"/>
</dbReference>